<evidence type="ECO:0000256" key="1">
    <source>
        <dbReference type="SAM" id="MobiDB-lite"/>
    </source>
</evidence>
<dbReference type="Proteomes" id="UP000265715">
    <property type="component" value="Unassembled WGS sequence"/>
</dbReference>
<sequence length="132" mass="14952">MTRLNKDEPDTGIVATLFDLSFQNLLLTRIFTVRTVRFLYLLSLAGVLLTQIKSLVQTSRTVEDPLAFLTGYLPIWFLVFLLNIFLVRLAVELVLVVVMLVRNTFTSEGSESIQGTEPITHRRNDQTNPGQP</sequence>
<evidence type="ECO:0000313" key="4">
    <source>
        <dbReference type="Proteomes" id="UP000265715"/>
    </source>
</evidence>
<feature type="transmembrane region" description="Helical" evidence="2">
    <location>
        <begin position="76"/>
        <end position="101"/>
    </location>
</feature>
<protein>
    <recommendedName>
        <fullName evidence="5">DUF4282 domain-containing protein</fullName>
    </recommendedName>
</protein>
<comment type="caution">
    <text evidence="3">The sequence shown here is derived from an EMBL/GenBank/DDBJ whole genome shotgun (WGS) entry which is preliminary data.</text>
</comment>
<proteinExistence type="predicted"/>
<dbReference type="AlphaFoldDB" id="A0A399F234"/>
<dbReference type="RefSeq" id="WP_119313884.1">
    <property type="nucleotide sequence ID" value="NZ_QXDL01000016.1"/>
</dbReference>
<keyword evidence="2" id="KW-0472">Membrane</keyword>
<evidence type="ECO:0008006" key="5">
    <source>
        <dbReference type="Google" id="ProtNLM"/>
    </source>
</evidence>
<feature type="region of interest" description="Disordered" evidence="1">
    <location>
        <begin position="110"/>
        <end position="132"/>
    </location>
</feature>
<reference evidence="3 4" key="1">
    <citation type="submission" date="2018-08" db="EMBL/GenBank/DDBJ databases">
        <title>Meiothermus terrae DSM 26712 genome sequencing project.</title>
        <authorList>
            <person name="Da Costa M.S."/>
            <person name="Albuquerque L."/>
            <person name="Raposo P."/>
            <person name="Froufe H.J.C."/>
            <person name="Barroso C.S."/>
            <person name="Egas C."/>
        </authorList>
    </citation>
    <scope>NUCLEOTIDE SEQUENCE [LARGE SCALE GENOMIC DNA]</scope>
    <source>
        <strain evidence="3 4">DSM 26712</strain>
    </source>
</reference>
<keyword evidence="2" id="KW-1133">Transmembrane helix</keyword>
<feature type="transmembrane region" description="Helical" evidence="2">
    <location>
        <begin position="38"/>
        <end position="56"/>
    </location>
</feature>
<evidence type="ECO:0000313" key="3">
    <source>
        <dbReference type="EMBL" id="RIH90050.1"/>
    </source>
</evidence>
<keyword evidence="2" id="KW-0812">Transmembrane</keyword>
<name>A0A399F234_9DEIN</name>
<evidence type="ECO:0000256" key="2">
    <source>
        <dbReference type="SAM" id="Phobius"/>
    </source>
</evidence>
<accession>A0A399F234</accession>
<dbReference type="EMBL" id="QXDL01000016">
    <property type="protein sequence ID" value="RIH90050.1"/>
    <property type="molecule type" value="Genomic_DNA"/>
</dbReference>
<gene>
    <name evidence="3" type="ORF">Mterra_00667</name>
</gene>
<organism evidence="3 4">
    <name type="scientific">Calidithermus terrae</name>
    <dbReference type="NCBI Taxonomy" id="1408545"/>
    <lineage>
        <taxon>Bacteria</taxon>
        <taxon>Thermotogati</taxon>
        <taxon>Deinococcota</taxon>
        <taxon>Deinococci</taxon>
        <taxon>Thermales</taxon>
        <taxon>Thermaceae</taxon>
        <taxon>Calidithermus</taxon>
    </lineage>
</organism>
<keyword evidence="4" id="KW-1185">Reference proteome</keyword>